<keyword evidence="7" id="KW-0998">Cell outer membrane</keyword>
<keyword evidence="11" id="KW-1185">Reference proteome</keyword>
<geneLocation type="plasmid" evidence="10 11">
    <name>pl78</name>
</geneLocation>
<name>A0A2S1LYC9_9SPIR</name>
<comment type="subcellular location">
    <subcellularLocation>
        <location evidence="1">Cell outer membrane</location>
    </subcellularLocation>
</comment>
<sequence>MINILAILKGFGIEDFKQNCLIGDHMNIFKNAFFKIISGVFVCFLVCLIIFCIYLFREFINDSKDVNGHYHSYEHPSSININKSYYKTFKSGHIVSILFQKRDINVNSNNFKLLDEHDKQSLFETYPYYCLQFTVVDNGRLINFKDVIFEGSNAESYNDNMPELDFRSADVAYFKIGKDDVGETYLGKYPVKVSNILKITLNNTLFKYLIAQKKLKFNLIAHDNVVYTFEINNFLSMYKFETTGRN</sequence>
<evidence type="ECO:0000256" key="9">
    <source>
        <dbReference type="SAM" id="Phobius"/>
    </source>
</evidence>
<evidence type="ECO:0000256" key="8">
    <source>
        <dbReference type="ARBA" id="ARBA00031297"/>
    </source>
</evidence>
<comment type="similarity">
    <text evidence="2">Belongs to the BptA family.</text>
</comment>
<evidence type="ECO:0000256" key="7">
    <source>
        <dbReference type="ARBA" id="ARBA00023237"/>
    </source>
</evidence>
<evidence type="ECO:0000256" key="1">
    <source>
        <dbReference type="ARBA" id="ARBA00004442"/>
    </source>
</evidence>
<accession>A0A2S1LYC9</accession>
<dbReference type="Proteomes" id="UP000244655">
    <property type="component" value="Plasmid pl78"/>
</dbReference>
<evidence type="ECO:0000256" key="3">
    <source>
        <dbReference type="ARBA" id="ARBA00018692"/>
    </source>
</evidence>
<evidence type="ECO:0000256" key="4">
    <source>
        <dbReference type="ARBA" id="ARBA00022729"/>
    </source>
</evidence>
<evidence type="ECO:0000313" key="11">
    <source>
        <dbReference type="Proteomes" id="UP000244655"/>
    </source>
</evidence>
<organism evidence="10 11">
    <name type="scientific">Candidatus Borreliella tachyglossi</name>
    <dbReference type="NCBI Taxonomy" id="1964448"/>
    <lineage>
        <taxon>Bacteria</taxon>
        <taxon>Pseudomonadati</taxon>
        <taxon>Spirochaetota</taxon>
        <taxon>Spirochaetia</taxon>
        <taxon>Spirochaetales</taxon>
        <taxon>Borreliaceae</taxon>
        <taxon>Borreliella</taxon>
    </lineage>
</organism>
<evidence type="ECO:0000256" key="6">
    <source>
        <dbReference type="ARBA" id="ARBA00023136"/>
    </source>
</evidence>
<proteinExistence type="inferred from homology"/>
<keyword evidence="6 9" id="KW-0472">Membrane</keyword>
<dbReference type="GO" id="GO:0009279">
    <property type="term" value="C:cell outer membrane"/>
    <property type="evidence" value="ECO:0007669"/>
    <property type="project" value="UniProtKB-SubCell"/>
</dbReference>
<reference evidence="10 11" key="1">
    <citation type="submission" date="2018-01" db="EMBL/GenBank/DDBJ databases">
        <title>Genome sequence of Borrelia tachyglossi.</title>
        <authorList>
            <person name="Gofton A.W."/>
        </authorList>
    </citation>
    <scope>NUCLEOTIDE SEQUENCE [LARGE SCALE GENOMIC DNA]</scope>
    <source>
        <strain evidence="10 11">Bc-F10-1268</strain>
        <plasmid evidence="10 11">pl78</plasmid>
    </source>
</reference>
<keyword evidence="4" id="KW-0732">Signal</keyword>
<dbReference type="AlphaFoldDB" id="A0A2S1LYC9"/>
<feature type="transmembrane region" description="Helical" evidence="9">
    <location>
        <begin position="32"/>
        <end position="56"/>
    </location>
</feature>
<dbReference type="EMBL" id="CP025786">
    <property type="protein sequence ID" value="AWG43299.1"/>
    <property type="molecule type" value="Genomic_DNA"/>
</dbReference>
<evidence type="ECO:0000256" key="5">
    <source>
        <dbReference type="ARBA" id="ARBA00023026"/>
    </source>
</evidence>
<dbReference type="InterPro" id="IPR031471">
    <property type="entry name" value="BptA"/>
</dbReference>
<evidence type="ECO:0000256" key="2">
    <source>
        <dbReference type="ARBA" id="ARBA00010700"/>
    </source>
</evidence>
<gene>
    <name evidence="10" type="ORF">CR532_04695</name>
</gene>
<keyword evidence="5" id="KW-0843">Virulence</keyword>
<protein>
    <recommendedName>
        <fullName evidence="3">Protein BptA</fullName>
    </recommendedName>
    <alternativeName>
        <fullName evidence="8">Borrelial persistence in ticks protein A</fullName>
    </alternativeName>
</protein>
<dbReference type="Pfam" id="PF17044">
    <property type="entry name" value="BPTA"/>
    <property type="match status" value="1"/>
</dbReference>
<keyword evidence="9" id="KW-0812">Transmembrane</keyword>
<keyword evidence="9" id="KW-1133">Transmembrane helix</keyword>
<evidence type="ECO:0000313" key="10">
    <source>
        <dbReference type="EMBL" id="AWG43299.1"/>
    </source>
</evidence>
<keyword evidence="10" id="KW-0614">Plasmid</keyword>